<accession>A0A915SKW2</accession>
<gene>
    <name evidence="6" type="ORF">MJ1_0771</name>
</gene>
<dbReference type="GO" id="GO:0005524">
    <property type="term" value="F:ATP binding"/>
    <property type="evidence" value="ECO:0007669"/>
    <property type="project" value="UniProtKB-KW"/>
</dbReference>
<dbReference type="KEGG" id="naer:MJ1_0771"/>
<dbReference type="InterPro" id="IPR006075">
    <property type="entry name" value="Asn/Gln-tRNA_Trfase_suB/E_cat"/>
</dbReference>
<dbReference type="InterPro" id="IPR017958">
    <property type="entry name" value="Gln-tRNA_amidoTrfase_suB_CS"/>
</dbReference>
<evidence type="ECO:0000313" key="7">
    <source>
        <dbReference type="Proteomes" id="UP001055553"/>
    </source>
</evidence>
<reference evidence="7" key="1">
    <citation type="journal article" date="2022" name="Int. J. Syst. Evol. Microbiol.">
        <title>Nanobdella aerobiophila gen. nov., sp. nov., a thermoacidophilic, obligate ectosymbiotic archaeon, and proposal of Nanobdellaceae fam. nov., Nanobdellales ord. nov. and Nanobdellia class. nov.</title>
        <authorList>
            <person name="Kato S."/>
            <person name="Ogasawara A."/>
            <person name="Itoh T."/>
            <person name="Sakai H.D."/>
            <person name="Shimizu M."/>
            <person name="Yuki M."/>
            <person name="Kaneko M."/>
            <person name="Takashina T."/>
            <person name="Ohkuma M."/>
        </authorList>
    </citation>
    <scope>NUCLEOTIDE SEQUENCE [LARGE SCALE GENOMIC DNA]</scope>
    <source>
        <strain evidence="7">MJ1</strain>
    </source>
</reference>
<dbReference type="Proteomes" id="UP001055553">
    <property type="component" value="Chromosome"/>
</dbReference>
<dbReference type="InterPro" id="IPR004414">
    <property type="entry name" value="GatE"/>
</dbReference>
<keyword evidence="7" id="KW-1185">Reference proteome</keyword>
<dbReference type="PANTHER" id="PTHR11659:SF2">
    <property type="entry name" value="GLUTAMYL-TRNA(GLN) AMIDOTRANSFERASE SUBUNIT E"/>
    <property type="match status" value="1"/>
</dbReference>
<dbReference type="RefSeq" id="WP_258393214.1">
    <property type="nucleotide sequence ID" value="NZ_AP019769.1"/>
</dbReference>
<dbReference type="SUPFAM" id="SSF55931">
    <property type="entry name" value="Glutamine synthetase/guanido kinase"/>
    <property type="match status" value="1"/>
</dbReference>
<protein>
    <submittedName>
        <fullName evidence="6">Glutamyl-tRNA(Gln) amidotransferase subunit E</fullName>
    </submittedName>
</protein>
<dbReference type="AlphaFoldDB" id="A0A915SKW2"/>
<dbReference type="Pfam" id="PF02934">
    <property type="entry name" value="GatB_N"/>
    <property type="match status" value="1"/>
</dbReference>
<sequence length="269" mass="30972">MKIGLEIHQQINTKNKLFCNCNTDLKEDYKYRIERKLRATLSETGKKDIAAEYETIKDKKYIYEYDKDYACLVELDEEPPKYINLDALKFGILISTYFNMYIPRVLQIMRKIVVDGSNTSGFQRTLLLSLDGKLNYKNIGIGTLCIEEDAARKIEEKDDYIIYRLDRLGIPLIEISTDPDIKDPKEAKEVAEYIGLILRLSGKVKRGLGTIRQDLNVSIEGGNKVEIKGVQNLKIIDKIVDLEAKRQEKILELINIAKERGIEGYVLEE</sequence>
<dbReference type="InterPro" id="IPR017959">
    <property type="entry name" value="Asn/Gln-tRNA_amidoTrfase_suB/E"/>
</dbReference>
<dbReference type="NCBIfam" id="TIGR00134">
    <property type="entry name" value="gatE_arch"/>
    <property type="match status" value="1"/>
</dbReference>
<keyword evidence="2" id="KW-0547">Nucleotide-binding</keyword>
<dbReference type="GO" id="GO:0070681">
    <property type="term" value="P:glutaminyl-tRNAGln biosynthesis via transamidation"/>
    <property type="evidence" value="ECO:0007669"/>
    <property type="project" value="TreeGrafter"/>
</dbReference>
<evidence type="ECO:0000256" key="2">
    <source>
        <dbReference type="ARBA" id="ARBA00022741"/>
    </source>
</evidence>
<dbReference type="GeneID" id="74568709"/>
<keyword evidence="3" id="KW-0067">ATP-binding</keyword>
<dbReference type="EMBL" id="AP019769">
    <property type="protein sequence ID" value="BBL45908.1"/>
    <property type="molecule type" value="Genomic_DNA"/>
</dbReference>
<dbReference type="PROSITE" id="PS01234">
    <property type="entry name" value="GATB"/>
    <property type="match status" value="1"/>
</dbReference>
<dbReference type="GO" id="GO:0006412">
    <property type="term" value="P:translation"/>
    <property type="evidence" value="ECO:0007669"/>
    <property type="project" value="UniProtKB-KW"/>
</dbReference>
<evidence type="ECO:0000256" key="3">
    <source>
        <dbReference type="ARBA" id="ARBA00022840"/>
    </source>
</evidence>
<evidence type="ECO:0000313" key="6">
    <source>
        <dbReference type="EMBL" id="BBL45908.1"/>
    </source>
</evidence>
<feature type="domain" description="Aspartyl/Glutamyl-tRNA(Gln) amidotransferase subunit B/E catalytic" evidence="5">
    <location>
        <begin position="1"/>
        <end position="251"/>
    </location>
</feature>
<dbReference type="PANTHER" id="PTHR11659">
    <property type="entry name" value="GLUTAMYL-TRNA GLN AMIDOTRANSFERASE SUBUNIT B MITOCHONDRIAL AND PROKARYOTIC PET112-RELATED"/>
    <property type="match status" value="1"/>
</dbReference>
<organism evidence="6 7">
    <name type="scientific">Nanobdella aerobiophila</name>
    <dbReference type="NCBI Taxonomy" id="2586965"/>
    <lineage>
        <taxon>Archaea</taxon>
        <taxon>Nanobdellota</taxon>
        <taxon>Nanobdellia</taxon>
        <taxon>Nanobdellales</taxon>
        <taxon>Nanobdellaceae</taxon>
        <taxon>Nanobdella</taxon>
    </lineage>
</organism>
<keyword evidence="4" id="KW-0648">Protein biosynthesis</keyword>
<dbReference type="InterPro" id="IPR014746">
    <property type="entry name" value="Gln_synth/guanido_kin_cat_dom"/>
</dbReference>
<keyword evidence="1" id="KW-0436">Ligase</keyword>
<evidence type="ECO:0000256" key="1">
    <source>
        <dbReference type="ARBA" id="ARBA00022598"/>
    </source>
</evidence>
<name>A0A915SKW2_9ARCH</name>
<evidence type="ECO:0000256" key="4">
    <source>
        <dbReference type="ARBA" id="ARBA00022917"/>
    </source>
</evidence>
<proteinExistence type="predicted"/>
<evidence type="ECO:0000259" key="5">
    <source>
        <dbReference type="Pfam" id="PF02934"/>
    </source>
</evidence>
<dbReference type="GO" id="GO:0050567">
    <property type="term" value="F:glutaminyl-tRNA synthase (glutamine-hydrolyzing) activity"/>
    <property type="evidence" value="ECO:0007669"/>
    <property type="project" value="TreeGrafter"/>
</dbReference>